<gene>
    <name evidence="4" type="ORF">GPM918_LOCUS10555</name>
    <name evidence="5" type="ORF">OVA965_LOCUS20951</name>
    <name evidence="6" type="ORF">SRO942_LOCUS10556</name>
    <name evidence="7" type="ORF">TMI583_LOCUS21476</name>
</gene>
<evidence type="ECO:0000313" key="8">
    <source>
        <dbReference type="Proteomes" id="UP000663829"/>
    </source>
</evidence>
<dbReference type="GO" id="GO:0005634">
    <property type="term" value="C:nucleus"/>
    <property type="evidence" value="ECO:0007669"/>
    <property type="project" value="TreeGrafter"/>
</dbReference>
<dbReference type="InterPro" id="IPR025799">
    <property type="entry name" value="Arg_MeTrfase"/>
</dbReference>
<organism evidence="4 8">
    <name type="scientific">Didymodactylos carnosus</name>
    <dbReference type="NCBI Taxonomy" id="1234261"/>
    <lineage>
        <taxon>Eukaryota</taxon>
        <taxon>Metazoa</taxon>
        <taxon>Spiralia</taxon>
        <taxon>Gnathifera</taxon>
        <taxon>Rotifera</taxon>
        <taxon>Eurotatoria</taxon>
        <taxon>Bdelloidea</taxon>
        <taxon>Philodinida</taxon>
        <taxon>Philodinidae</taxon>
        <taxon>Didymodactylos</taxon>
    </lineage>
</organism>
<dbReference type="Proteomes" id="UP000677228">
    <property type="component" value="Unassembled WGS sequence"/>
</dbReference>
<protein>
    <submittedName>
        <fullName evidence="4">Uncharacterized protein</fullName>
    </submittedName>
</protein>
<feature type="domain" description="PRMT5 arginine-N-methyltransferase" evidence="2">
    <location>
        <begin position="271"/>
        <end position="312"/>
    </location>
</feature>
<proteinExistence type="predicted"/>
<dbReference type="GO" id="GO:0016274">
    <property type="term" value="F:protein-arginine N-methyltransferase activity"/>
    <property type="evidence" value="ECO:0007669"/>
    <property type="project" value="InterPro"/>
</dbReference>
<dbReference type="Pfam" id="PF17285">
    <property type="entry name" value="PRMT5_TIM"/>
    <property type="match status" value="1"/>
</dbReference>
<accession>A0A814CBU1</accession>
<dbReference type="GO" id="GO:0006355">
    <property type="term" value="P:regulation of DNA-templated transcription"/>
    <property type="evidence" value="ECO:0007669"/>
    <property type="project" value="TreeGrafter"/>
</dbReference>
<keyword evidence="8" id="KW-1185">Reference proteome</keyword>
<sequence>MAHACPSVGIEYSSVRNIKEVLHVASSQKYDFVVVSIIRTQYGSELLNCYGTHQSRWPRIASRLKGVGESAEMSTALVACVKHVAGIDSSNRERRDKAKKLLMDELGIAQYFSVARVVIRVRNCNYWFVFPTRARQKPDGTSFDIDEGDEAELETWLWWNKIQKLCHYHGKVYPVLGEELSADVMSEKAQKRWLGEPVRAIILPTRIFLSNSRGYPILSQPHQQFILKMMKLKVQFVIKGINPNDSGTFELYQQYLKHITKQSEPTNRVLESFTHGYEDRLQIPLQPLADNLESRTYEIFEKDPIKYVQYEMVYATDYF</sequence>
<reference evidence="4" key="1">
    <citation type="submission" date="2021-02" db="EMBL/GenBank/DDBJ databases">
        <authorList>
            <person name="Nowell W R."/>
        </authorList>
    </citation>
    <scope>NUCLEOTIDE SEQUENCE</scope>
</reference>
<evidence type="ECO:0000313" key="4">
    <source>
        <dbReference type="EMBL" id="CAF0938104.1"/>
    </source>
</evidence>
<dbReference type="AlphaFoldDB" id="A0A814CBU1"/>
<dbReference type="EMBL" id="CAJNOQ010002090">
    <property type="protein sequence ID" value="CAF0938104.1"/>
    <property type="molecule type" value="Genomic_DNA"/>
</dbReference>
<dbReference type="OrthoDB" id="1368803at2759"/>
<evidence type="ECO:0000313" key="5">
    <source>
        <dbReference type="EMBL" id="CAF1137303.1"/>
    </source>
</evidence>
<evidence type="ECO:0000313" key="6">
    <source>
        <dbReference type="EMBL" id="CAF3714986.1"/>
    </source>
</evidence>
<dbReference type="InterPro" id="IPR035075">
    <property type="entry name" value="PRMT5"/>
</dbReference>
<dbReference type="EMBL" id="CAJOBA010024630">
    <property type="protein sequence ID" value="CAF3927480.1"/>
    <property type="molecule type" value="Genomic_DNA"/>
</dbReference>
<dbReference type="Pfam" id="PF05185">
    <property type="entry name" value="PRMT5"/>
    <property type="match status" value="1"/>
</dbReference>
<keyword evidence="1" id="KW-0949">S-adenosyl-L-methionine</keyword>
<dbReference type="Proteomes" id="UP000681722">
    <property type="component" value="Unassembled WGS sequence"/>
</dbReference>
<evidence type="ECO:0000259" key="2">
    <source>
        <dbReference type="Pfam" id="PF05185"/>
    </source>
</evidence>
<dbReference type="InterPro" id="IPR035247">
    <property type="entry name" value="PRMT5_TIM"/>
</dbReference>
<evidence type="ECO:0000256" key="1">
    <source>
        <dbReference type="ARBA" id="ARBA00022691"/>
    </source>
</evidence>
<dbReference type="Gene3D" id="3.20.20.150">
    <property type="entry name" value="Divalent-metal-dependent TIM barrel enzymes"/>
    <property type="match status" value="1"/>
</dbReference>
<dbReference type="Proteomes" id="UP000682733">
    <property type="component" value="Unassembled WGS sequence"/>
</dbReference>
<dbReference type="PANTHER" id="PTHR10738:SF0">
    <property type="entry name" value="PROTEIN ARGININE N-METHYLTRANSFERASE 5"/>
    <property type="match status" value="1"/>
</dbReference>
<dbReference type="InterPro" id="IPR029063">
    <property type="entry name" value="SAM-dependent_MTases_sf"/>
</dbReference>
<dbReference type="Gene3D" id="3.40.50.150">
    <property type="entry name" value="Vaccinia Virus protein VP39"/>
    <property type="match status" value="1"/>
</dbReference>
<dbReference type="GO" id="GO:0005829">
    <property type="term" value="C:cytosol"/>
    <property type="evidence" value="ECO:0007669"/>
    <property type="project" value="TreeGrafter"/>
</dbReference>
<dbReference type="EMBL" id="CAJNOK010011310">
    <property type="protein sequence ID" value="CAF1137303.1"/>
    <property type="molecule type" value="Genomic_DNA"/>
</dbReference>
<evidence type="ECO:0000259" key="3">
    <source>
        <dbReference type="Pfam" id="PF17285"/>
    </source>
</evidence>
<name>A0A814CBU1_9BILA</name>
<dbReference type="PANTHER" id="PTHR10738">
    <property type="entry name" value="PROTEIN ARGININE N-METHYLTRANSFERASE 5"/>
    <property type="match status" value="1"/>
</dbReference>
<dbReference type="Proteomes" id="UP000663829">
    <property type="component" value="Unassembled WGS sequence"/>
</dbReference>
<dbReference type="EMBL" id="CAJOBC010002090">
    <property type="protein sequence ID" value="CAF3714986.1"/>
    <property type="molecule type" value="Genomic_DNA"/>
</dbReference>
<feature type="domain" description="PRMT5 TIM barrel" evidence="3">
    <location>
        <begin position="29"/>
        <end position="261"/>
    </location>
</feature>
<comment type="caution">
    <text evidence="4">The sequence shown here is derived from an EMBL/GenBank/DDBJ whole genome shotgun (WGS) entry which is preliminary data.</text>
</comment>
<evidence type="ECO:0000313" key="7">
    <source>
        <dbReference type="EMBL" id="CAF3927480.1"/>
    </source>
</evidence>